<dbReference type="AlphaFoldDB" id="T1K1J1"/>
<dbReference type="EMBL" id="CAEY01001352">
    <property type="status" value="NOT_ANNOTATED_CDS"/>
    <property type="molecule type" value="Genomic_DNA"/>
</dbReference>
<name>T1K1J1_TETUR</name>
<gene>
    <name evidence="2" type="primary">107360092</name>
</gene>
<protein>
    <recommendedName>
        <fullName evidence="4">Cuticle protein</fullName>
    </recommendedName>
</protein>
<feature type="signal peptide" evidence="1">
    <location>
        <begin position="1"/>
        <end position="16"/>
    </location>
</feature>
<organism evidence="2 3">
    <name type="scientific">Tetranychus urticae</name>
    <name type="common">Two-spotted spider mite</name>
    <dbReference type="NCBI Taxonomy" id="32264"/>
    <lineage>
        <taxon>Eukaryota</taxon>
        <taxon>Metazoa</taxon>
        <taxon>Ecdysozoa</taxon>
        <taxon>Arthropoda</taxon>
        <taxon>Chelicerata</taxon>
        <taxon>Arachnida</taxon>
        <taxon>Acari</taxon>
        <taxon>Acariformes</taxon>
        <taxon>Trombidiformes</taxon>
        <taxon>Prostigmata</taxon>
        <taxon>Eleutherengona</taxon>
        <taxon>Raphignathae</taxon>
        <taxon>Tetranychoidea</taxon>
        <taxon>Tetranychidae</taxon>
        <taxon>Tetranychus</taxon>
    </lineage>
</organism>
<dbReference type="EnsemblMetazoa" id="tetur04g01580.1">
    <property type="protein sequence ID" value="tetur04g01580.1"/>
    <property type="gene ID" value="tetur04g01580"/>
</dbReference>
<dbReference type="Proteomes" id="UP000015104">
    <property type="component" value="Unassembled WGS sequence"/>
</dbReference>
<evidence type="ECO:0008006" key="4">
    <source>
        <dbReference type="Google" id="ProtNLM"/>
    </source>
</evidence>
<sequence>MKSFIALFAFIACASASAIYSVPAVVQAPVSIPTVVKTGITQHAFNVPESRFTRSDWSTPGATYAIPAVAQYTVTRPGYTTYQEGPSIVRNGYVQTSVPVATIHKHQTVAAVHAAPLVAKYAAPYAFAAPAYAPYAAAW</sequence>
<dbReference type="KEGG" id="tut:107360092"/>
<evidence type="ECO:0000256" key="1">
    <source>
        <dbReference type="SAM" id="SignalP"/>
    </source>
</evidence>
<feature type="chain" id="PRO_5004590930" description="Cuticle protein" evidence="1">
    <location>
        <begin position="17"/>
        <end position="139"/>
    </location>
</feature>
<evidence type="ECO:0000313" key="3">
    <source>
        <dbReference type="Proteomes" id="UP000015104"/>
    </source>
</evidence>
<reference evidence="2" key="2">
    <citation type="submission" date="2015-06" db="UniProtKB">
        <authorList>
            <consortium name="EnsemblMetazoa"/>
        </authorList>
    </citation>
    <scope>IDENTIFICATION</scope>
</reference>
<proteinExistence type="predicted"/>
<evidence type="ECO:0000313" key="2">
    <source>
        <dbReference type="EnsemblMetazoa" id="tetur04g01580.1"/>
    </source>
</evidence>
<dbReference type="OrthoDB" id="10371997at2759"/>
<reference evidence="3" key="1">
    <citation type="submission" date="2011-08" db="EMBL/GenBank/DDBJ databases">
        <authorList>
            <person name="Rombauts S."/>
        </authorList>
    </citation>
    <scope>NUCLEOTIDE SEQUENCE</scope>
    <source>
        <strain evidence="3">London</strain>
    </source>
</reference>
<dbReference type="HOGENOM" id="CLU_1847638_0_0_1"/>
<keyword evidence="1" id="KW-0732">Signal</keyword>
<dbReference type="OMA" id="GITQHAF"/>
<accession>T1K1J1</accession>
<keyword evidence="3" id="KW-1185">Reference proteome</keyword>